<evidence type="ECO:0000313" key="2">
    <source>
        <dbReference type="EMBL" id="GAA3976542.1"/>
    </source>
</evidence>
<feature type="compositionally biased region" description="Acidic residues" evidence="1">
    <location>
        <begin position="80"/>
        <end position="90"/>
    </location>
</feature>
<protein>
    <recommendedName>
        <fullName evidence="4">Pilus assembly protein CpaB</fullName>
    </recommendedName>
</protein>
<evidence type="ECO:0008006" key="4">
    <source>
        <dbReference type="Google" id="ProtNLM"/>
    </source>
</evidence>
<accession>A0ABP7Q5B3</accession>
<evidence type="ECO:0000256" key="1">
    <source>
        <dbReference type="SAM" id="MobiDB-lite"/>
    </source>
</evidence>
<keyword evidence="3" id="KW-1185">Reference proteome</keyword>
<name>A0ABP7Q5B3_9GAMM</name>
<gene>
    <name evidence="2" type="ORF">GCM10022278_36770</name>
</gene>
<reference evidence="3" key="1">
    <citation type="journal article" date="2019" name="Int. J. Syst. Evol. Microbiol.">
        <title>The Global Catalogue of Microorganisms (GCM) 10K type strain sequencing project: providing services to taxonomists for standard genome sequencing and annotation.</title>
        <authorList>
            <consortium name="The Broad Institute Genomics Platform"/>
            <consortium name="The Broad Institute Genome Sequencing Center for Infectious Disease"/>
            <person name="Wu L."/>
            <person name="Ma J."/>
        </authorList>
    </citation>
    <scope>NUCLEOTIDE SEQUENCE [LARGE SCALE GENOMIC DNA]</scope>
    <source>
        <strain evidence="3">JCM 17555</strain>
    </source>
</reference>
<dbReference type="EMBL" id="BAABBO010000019">
    <property type="protein sequence ID" value="GAA3976542.1"/>
    <property type="molecule type" value="Genomic_DNA"/>
</dbReference>
<dbReference type="Proteomes" id="UP001501337">
    <property type="component" value="Unassembled WGS sequence"/>
</dbReference>
<evidence type="ECO:0000313" key="3">
    <source>
        <dbReference type="Proteomes" id="UP001501337"/>
    </source>
</evidence>
<proteinExistence type="predicted"/>
<organism evidence="2 3">
    <name type="scientific">Allohahella marinimesophila</name>
    <dbReference type="NCBI Taxonomy" id="1054972"/>
    <lineage>
        <taxon>Bacteria</taxon>
        <taxon>Pseudomonadati</taxon>
        <taxon>Pseudomonadota</taxon>
        <taxon>Gammaproteobacteria</taxon>
        <taxon>Oceanospirillales</taxon>
        <taxon>Hahellaceae</taxon>
        <taxon>Allohahella</taxon>
    </lineage>
</organism>
<dbReference type="RefSeq" id="WP_344809151.1">
    <property type="nucleotide sequence ID" value="NZ_BAABBO010000019.1"/>
</dbReference>
<sequence length="243" mass="25075">MNKIILMTACVLVAVGAVLFIQVDDKPAPVSSTASKPASPVDNGGAQRPLIDRPFNDADSAAAGQQPSLPEEPVQPDTQADADEASDDAPLDQPVAADLSAWSVADAEPIQVDGVKGLAIQTDPAALQSLQVGQKVTLPIPDLQPLPEATIESTHSPLDGINVFKGGLNDGHPDDNVIVTRGEIDTIFVVSTSTGVYTAIVNNRTGQGSLVNEADVNARAVPIADGIEVAPVEMPLPERGQGS</sequence>
<feature type="region of interest" description="Disordered" evidence="1">
    <location>
        <begin position="29"/>
        <end position="91"/>
    </location>
</feature>
<comment type="caution">
    <text evidence="2">The sequence shown here is derived from an EMBL/GenBank/DDBJ whole genome shotgun (WGS) entry which is preliminary data.</text>
</comment>